<protein>
    <submittedName>
        <fullName evidence="1">Uncharacterized protein</fullName>
    </submittedName>
</protein>
<feature type="non-terminal residue" evidence="1">
    <location>
        <position position="1"/>
    </location>
</feature>
<name>X1ARF2_9ZZZZ</name>
<evidence type="ECO:0000313" key="1">
    <source>
        <dbReference type="EMBL" id="GAG74898.1"/>
    </source>
</evidence>
<accession>X1ARF2</accession>
<gene>
    <name evidence="1" type="ORF">S01H4_32601</name>
</gene>
<dbReference type="AlphaFoldDB" id="X1ARF2"/>
<reference evidence="1" key="1">
    <citation type="journal article" date="2014" name="Front. Microbiol.">
        <title>High frequency of phylogenetically diverse reductive dehalogenase-homologous genes in deep subseafloor sedimentary metagenomes.</title>
        <authorList>
            <person name="Kawai M."/>
            <person name="Futagami T."/>
            <person name="Toyoda A."/>
            <person name="Takaki Y."/>
            <person name="Nishi S."/>
            <person name="Hori S."/>
            <person name="Arai W."/>
            <person name="Tsubouchi T."/>
            <person name="Morono Y."/>
            <person name="Uchiyama I."/>
            <person name="Ito T."/>
            <person name="Fujiyama A."/>
            <person name="Inagaki F."/>
            <person name="Takami H."/>
        </authorList>
    </citation>
    <scope>NUCLEOTIDE SEQUENCE</scope>
    <source>
        <strain evidence="1">Expedition CK06-06</strain>
    </source>
</reference>
<organism evidence="1">
    <name type="scientific">marine sediment metagenome</name>
    <dbReference type="NCBI Taxonomy" id="412755"/>
    <lineage>
        <taxon>unclassified sequences</taxon>
        <taxon>metagenomes</taxon>
        <taxon>ecological metagenomes</taxon>
    </lineage>
</organism>
<sequence>YLIVIERCEKDFCIPSKIELINNMVDLIEDKFSVVDSQMRYQLKGNKMYIEIDIPSNLKEVMSEDNLSSSGKTYRVYSNGTNRKFIKDDAYKSLQVQLNCYLSVKDSQKL</sequence>
<proteinExistence type="predicted"/>
<comment type="caution">
    <text evidence="1">The sequence shown here is derived from an EMBL/GenBank/DDBJ whole genome shotgun (WGS) entry which is preliminary data.</text>
</comment>
<dbReference type="EMBL" id="BART01017067">
    <property type="protein sequence ID" value="GAG74898.1"/>
    <property type="molecule type" value="Genomic_DNA"/>
</dbReference>